<organism evidence="2 3">
    <name type="scientific">Actinidia rufa</name>
    <dbReference type="NCBI Taxonomy" id="165716"/>
    <lineage>
        <taxon>Eukaryota</taxon>
        <taxon>Viridiplantae</taxon>
        <taxon>Streptophyta</taxon>
        <taxon>Embryophyta</taxon>
        <taxon>Tracheophyta</taxon>
        <taxon>Spermatophyta</taxon>
        <taxon>Magnoliopsida</taxon>
        <taxon>eudicotyledons</taxon>
        <taxon>Gunneridae</taxon>
        <taxon>Pentapetalae</taxon>
        <taxon>asterids</taxon>
        <taxon>Ericales</taxon>
        <taxon>Actinidiaceae</taxon>
        <taxon>Actinidia</taxon>
    </lineage>
</organism>
<evidence type="ECO:0000256" key="1">
    <source>
        <dbReference type="SAM" id="MobiDB-lite"/>
    </source>
</evidence>
<proteinExistence type="predicted"/>
<feature type="compositionally biased region" description="Acidic residues" evidence="1">
    <location>
        <begin position="18"/>
        <end position="27"/>
    </location>
</feature>
<sequence length="132" mass="15010">MSGKIPTLKKKALAHEEDSSEDDEDFGNDLGISLERLNLGPRKKLVVMGLGGVLVHRMYRFDHKTNFQKHRFAVAIAGNFLGPNSELRIFLDGLVDAEDVPSYVKDYQIGQPPITESHSDWEFYSKIVRRFC</sequence>
<dbReference type="EMBL" id="BJWL01000002">
    <property type="protein sequence ID" value="GFY82704.1"/>
    <property type="molecule type" value="Genomic_DNA"/>
</dbReference>
<dbReference type="AlphaFoldDB" id="A0A7J0E897"/>
<comment type="caution">
    <text evidence="2">The sequence shown here is derived from an EMBL/GenBank/DDBJ whole genome shotgun (WGS) entry which is preliminary data.</text>
</comment>
<evidence type="ECO:0000313" key="2">
    <source>
        <dbReference type="EMBL" id="GFY82704.1"/>
    </source>
</evidence>
<dbReference type="Proteomes" id="UP000585474">
    <property type="component" value="Unassembled WGS sequence"/>
</dbReference>
<dbReference type="OrthoDB" id="1711508at2759"/>
<evidence type="ECO:0000313" key="3">
    <source>
        <dbReference type="Proteomes" id="UP000585474"/>
    </source>
</evidence>
<reference evidence="2 3" key="1">
    <citation type="submission" date="2019-07" db="EMBL/GenBank/DDBJ databases">
        <title>De Novo Assembly of kiwifruit Actinidia rufa.</title>
        <authorList>
            <person name="Sugita-Konishi S."/>
            <person name="Sato K."/>
            <person name="Mori E."/>
            <person name="Abe Y."/>
            <person name="Kisaki G."/>
            <person name="Hamano K."/>
            <person name="Suezawa K."/>
            <person name="Otani M."/>
            <person name="Fukuda T."/>
            <person name="Manabe T."/>
            <person name="Gomi K."/>
            <person name="Tabuchi M."/>
            <person name="Akimitsu K."/>
            <person name="Kataoka I."/>
        </authorList>
    </citation>
    <scope>NUCLEOTIDE SEQUENCE [LARGE SCALE GENOMIC DNA]</scope>
    <source>
        <strain evidence="3">cv. Fuchu</strain>
    </source>
</reference>
<accession>A0A7J0E897</accession>
<feature type="region of interest" description="Disordered" evidence="1">
    <location>
        <begin position="1"/>
        <end position="27"/>
    </location>
</feature>
<gene>
    <name evidence="2" type="ORF">Acr_02g0009440</name>
</gene>
<keyword evidence="3" id="KW-1185">Reference proteome</keyword>
<protein>
    <submittedName>
        <fullName evidence="2">Uncharacterized protein</fullName>
    </submittedName>
</protein>
<name>A0A7J0E897_9ERIC</name>